<evidence type="ECO:0000313" key="2">
    <source>
        <dbReference type="Proteomes" id="UP000325081"/>
    </source>
</evidence>
<gene>
    <name evidence="1" type="ORF">STAS_14910</name>
</gene>
<organism evidence="1 2">
    <name type="scientific">Striga asiatica</name>
    <name type="common">Asiatic witchweed</name>
    <name type="synonym">Buchnera asiatica</name>
    <dbReference type="NCBI Taxonomy" id="4170"/>
    <lineage>
        <taxon>Eukaryota</taxon>
        <taxon>Viridiplantae</taxon>
        <taxon>Streptophyta</taxon>
        <taxon>Embryophyta</taxon>
        <taxon>Tracheophyta</taxon>
        <taxon>Spermatophyta</taxon>
        <taxon>Magnoliopsida</taxon>
        <taxon>eudicotyledons</taxon>
        <taxon>Gunneridae</taxon>
        <taxon>Pentapetalae</taxon>
        <taxon>asterids</taxon>
        <taxon>lamiids</taxon>
        <taxon>Lamiales</taxon>
        <taxon>Orobanchaceae</taxon>
        <taxon>Buchnereae</taxon>
        <taxon>Striga</taxon>
    </lineage>
</organism>
<name>A0A5A7PZR7_STRAF</name>
<dbReference type="AlphaFoldDB" id="A0A5A7PZR7"/>
<dbReference type="GO" id="GO:0016301">
    <property type="term" value="F:kinase activity"/>
    <property type="evidence" value="ECO:0007669"/>
    <property type="project" value="UniProtKB-KW"/>
</dbReference>
<comment type="caution">
    <text evidence="1">The sequence shown here is derived from an EMBL/GenBank/DDBJ whole genome shotgun (WGS) entry which is preliminary data.</text>
</comment>
<accession>A0A5A7PZR7</accession>
<sequence>MSGCGTKPAGNPLPLFLSEKSSPMKSILETVKPSFLPEILVDRMFPGLSAPLISPIAEDNRRTQQFFPKTTIPEAVVASSTPEFSTAYERLLVVPYSFPGSSAGLTGASPLISVALASYGSRGGSRTGFEVSLFFLYALALANASLTRSISPLGLDSGEFSRERGGSESEDEILEVLKVEKFFFGCAENETVVFFLLMGTREENAGCVNEAIEIETNGDWGGLRRDNIIIDYFKRE</sequence>
<protein>
    <submittedName>
        <fullName evidence="1">NSP-interacting kinase 2</fullName>
    </submittedName>
</protein>
<keyword evidence="2" id="KW-1185">Reference proteome</keyword>
<evidence type="ECO:0000313" key="1">
    <source>
        <dbReference type="EMBL" id="GER38389.1"/>
    </source>
</evidence>
<dbReference type="EMBL" id="BKCP01005505">
    <property type="protein sequence ID" value="GER38389.1"/>
    <property type="molecule type" value="Genomic_DNA"/>
</dbReference>
<proteinExistence type="predicted"/>
<reference evidence="2" key="1">
    <citation type="journal article" date="2019" name="Curr. Biol.">
        <title>Genome Sequence of Striga asiatica Provides Insight into the Evolution of Plant Parasitism.</title>
        <authorList>
            <person name="Yoshida S."/>
            <person name="Kim S."/>
            <person name="Wafula E.K."/>
            <person name="Tanskanen J."/>
            <person name="Kim Y.M."/>
            <person name="Honaas L."/>
            <person name="Yang Z."/>
            <person name="Spallek T."/>
            <person name="Conn C.E."/>
            <person name="Ichihashi Y."/>
            <person name="Cheong K."/>
            <person name="Cui S."/>
            <person name="Der J.P."/>
            <person name="Gundlach H."/>
            <person name="Jiao Y."/>
            <person name="Hori C."/>
            <person name="Ishida J.K."/>
            <person name="Kasahara H."/>
            <person name="Kiba T."/>
            <person name="Kim M.S."/>
            <person name="Koo N."/>
            <person name="Laohavisit A."/>
            <person name="Lee Y.H."/>
            <person name="Lumba S."/>
            <person name="McCourt P."/>
            <person name="Mortimer J.C."/>
            <person name="Mutuku J.M."/>
            <person name="Nomura T."/>
            <person name="Sasaki-Sekimoto Y."/>
            <person name="Seto Y."/>
            <person name="Wang Y."/>
            <person name="Wakatake T."/>
            <person name="Sakakibara H."/>
            <person name="Demura T."/>
            <person name="Yamaguchi S."/>
            <person name="Yoneyama K."/>
            <person name="Manabe R.I."/>
            <person name="Nelson D.C."/>
            <person name="Schulman A.H."/>
            <person name="Timko M.P."/>
            <person name="dePamphilis C.W."/>
            <person name="Choi D."/>
            <person name="Shirasu K."/>
        </authorList>
    </citation>
    <scope>NUCLEOTIDE SEQUENCE [LARGE SCALE GENOMIC DNA]</scope>
    <source>
        <strain evidence="2">cv. UVA1</strain>
    </source>
</reference>
<keyword evidence="1" id="KW-0808">Transferase</keyword>
<keyword evidence="1" id="KW-0418">Kinase</keyword>
<dbReference type="Proteomes" id="UP000325081">
    <property type="component" value="Unassembled WGS sequence"/>
</dbReference>